<feature type="region of interest" description="Disordered" evidence="1">
    <location>
        <begin position="202"/>
        <end position="228"/>
    </location>
</feature>
<evidence type="ECO:0000313" key="4">
    <source>
        <dbReference type="Proteomes" id="UP001501020"/>
    </source>
</evidence>
<dbReference type="RefSeq" id="WP_344264813.1">
    <property type="nucleotide sequence ID" value="NZ_BAAAMR010000016.1"/>
</dbReference>
<proteinExistence type="predicted"/>
<evidence type="ECO:0000313" key="3">
    <source>
        <dbReference type="EMBL" id="GAA2131119.1"/>
    </source>
</evidence>
<accession>A0ABP5KI91</accession>
<organism evidence="3 4">
    <name type="scientific">Actinomadura napierensis</name>
    <dbReference type="NCBI Taxonomy" id="267854"/>
    <lineage>
        <taxon>Bacteria</taxon>
        <taxon>Bacillati</taxon>
        <taxon>Actinomycetota</taxon>
        <taxon>Actinomycetes</taxon>
        <taxon>Streptosporangiales</taxon>
        <taxon>Thermomonosporaceae</taxon>
        <taxon>Actinomadura</taxon>
    </lineage>
</organism>
<feature type="compositionally biased region" description="Polar residues" evidence="1">
    <location>
        <begin position="202"/>
        <end position="213"/>
    </location>
</feature>
<gene>
    <name evidence="3" type="ORF">GCM10009727_23370</name>
</gene>
<dbReference type="Proteomes" id="UP001501020">
    <property type="component" value="Unassembled WGS sequence"/>
</dbReference>
<keyword evidence="4" id="KW-1185">Reference proteome</keyword>
<name>A0ABP5KI91_9ACTN</name>
<feature type="chain" id="PRO_5045824837" evidence="2">
    <location>
        <begin position="34"/>
        <end position="240"/>
    </location>
</feature>
<comment type="caution">
    <text evidence="3">The sequence shown here is derived from an EMBL/GenBank/DDBJ whole genome shotgun (WGS) entry which is preliminary data.</text>
</comment>
<protein>
    <submittedName>
        <fullName evidence="3">Uncharacterized protein</fullName>
    </submittedName>
</protein>
<evidence type="ECO:0000256" key="2">
    <source>
        <dbReference type="SAM" id="SignalP"/>
    </source>
</evidence>
<keyword evidence="2" id="KW-0732">Signal</keyword>
<dbReference type="EMBL" id="BAAAMR010000016">
    <property type="protein sequence ID" value="GAA2131119.1"/>
    <property type="molecule type" value="Genomic_DNA"/>
</dbReference>
<reference evidence="4" key="1">
    <citation type="journal article" date="2019" name="Int. J. Syst. Evol. Microbiol.">
        <title>The Global Catalogue of Microorganisms (GCM) 10K type strain sequencing project: providing services to taxonomists for standard genome sequencing and annotation.</title>
        <authorList>
            <consortium name="The Broad Institute Genomics Platform"/>
            <consortium name="The Broad Institute Genome Sequencing Center for Infectious Disease"/>
            <person name="Wu L."/>
            <person name="Ma J."/>
        </authorList>
    </citation>
    <scope>NUCLEOTIDE SEQUENCE [LARGE SCALE GENOMIC DNA]</scope>
    <source>
        <strain evidence="4">JCM 13850</strain>
    </source>
</reference>
<evidence type="ECO:0000256" key="1">
    <source>
        <dbReference type="SAM" id="MobiDB-lite"/>
    </source>
</evidence>
<sequence>MKAPARSVPLARLAVPAAAACAALALAAGPASAATTTIHQDTATGAPYAGNWQIATVGTLNFSTSFLGMNVTGTCDSAQMQGTTTSAGTGELTAASIGACHTSNGFSSPATDLDLGGVSDRSGQISYDPVQGGRDGVIAIGGDLRISLKGQVLGITVTCIYGFRTGGSDGLTFDVYNRDNPNRPLSDDDLQGKSDNIQLVRESGSSGVCPSSGTGSGAAVGRGESTAGSGVFDRKLYLTS</sequence>
<feature type="signal peptide" evidence="2">
    <location>
        <begin position="1"/>
        <end position="33"/>
    </location>
</feature>